<dbReference type="Proteomes" id="UP000664521">
    <property type="component" value="Unassembled WGS sequence"/>
</dbReference>
<evidence type="ECO:0000313" key="4">
    <source>
        <dbReference type="Proteomes" id="UP000664521"/>
    </source>
</evidence>
<evidence type="ECO:0000256" key="1">
    <source>
        <dbReference type="SAM" id="MobiDB-lite"/>
    </source>
</evidence>
<protein>
    <recommendedName>
        <fullName evidence="2">DUF8004 domain-containing protein</fullName>
    </recommendedName>
</protein>
<evidence type="ECO:0000313" key="3">
    <source>
        <dbReference type="EMBL" id="CAF9921981.1"/>
    </source>
</evidence>
<dbReference type="Pfam" id="PF26013">
    <property type="entry name" value="DUF8004"/>
    <property type="match status" value="1"/>
</dbReference>
<dbReference type="PANTHER" id="PTHR39601:SF1">
    <property type="entry name" value="CHORIOGENIN HMINOR"/>
    <property type="match status" value="1"/>
</dbReference>
<reference evidence="3" key="1">
    <citation type="submission" date="2021-03" db="EMBL/GenBank/DDBJ databases">
        <authorList>
            <person name="Tagirdzhanova G."/>
        </authorList>
    </citation>
    <scope>NUCLEOTIDE SEQUENCE</scope>
</reference>
<organism evidence="3 4">
    <name type="scientific">Heterodermia speciosa</name>
    <dbReference type="NCBI Taxonomy" id="116794"/>
    <lineage>
        <taxon>Eukaryota</taxon>
        <taxon>Fungi</taxon>
        <taxon>Dikarya</taxon>
        <taxon>Ascomycota</taxon>
        <taxon>Pezizomycotina</taxon>
        <taxon>Lecanoromycetes</taxon>
        <taxon>OSLEUM clade</taxon>
        <taxon>Lecanoromycetidae</taxon>
        <taxon>Caliciales</taxon>
        <taxon>Physciaceae</taxon>
        <taxon>Heterodermia</taxon>
    </lineage>
</organism>
<name>A0A8H3FJA1_9LECA</name>
<gene>
    <name evidence="3" type="ORF">HETSPECPRED_004688</name>
</gene>
<feature type="domain" description="DUF8004" evidence="2">
    <location>
        <begin position="237"/>
        <end position="328"/>
    </location>
</feature>
<dbReference type="PANTHER" id="PTHR39601">
    <property type="entry name" value="CHORIOGENIN HMINOR"/>
    <property type="match status" value="1"/>
</dbReference>
<feature type="compositionally biased region" description="Polar residues" evidence="1">
    <location>
        <begin position="567"/>
        <end position="583"/>
    </location>
</feature>
<feature type="region of interest" description="Disordered" evidence="1">
    <location>
        <begin position="563"/>
        <end position="585"/>
    </location>
</feature>
<sequence>MPASTPEPLSRQALRQRVSMEAVTNQLKKKSSNGSLSQPKRGRIAKLDSFYASRSACQSVDRLTFTTESTTTRNAFRAANIKRWDGTRRTTTNWNDLRKDNELWFENGDCLVHFYGRGQSKRGPSLRLHFADIEASHCRPLLQDFATYPSCSDPPSPSSIDSGVALDPPAYRARCELYIPAPFHLSREEAFQYHLTTRNFFAWIFGKPLVGDRLGEALITLLERMNKFRSNAVMNQDDLLAYIDGQDYSDFRECPDHALAVLQFAEKFELRELWTDAFVHCAGMNNDLTSSAEFNFTSRTSKALITRAHLEMDLRLEHAGESLSSFLEHDLSGSYLGLGQDARVHLERFRSFLHSFYVQKYGYWPPPQRKRNCQILPKSTYQTMYLEIRNLYEYLVDPHSSDSFENDRQLDGGICVLQNIKAFDSRHKYTTLPHTLPLLPLLPHDLAGPKAHGFAKLFSSKQAKLDRRMASSTALFRATNAGDMTVLDCGLVREYIKFEKTWSMREEERITCADARKVRWILIYAMLQTLISVTRAPKEVRDTEGVSYPLCCQIAGTPPWAIGSKVHPSNSTQRPSTPGSSNRVIEIKPDSDWSALKPHPLTPKARPAPALSLPHKISISHVLSVKSPQPQKVGMCEMLLHGYDLNSSSPDADSHPSTPTSSEESGWDTSSDEDAMEHASVTGSASFYGDDDMTARPYDQDMKNLMTKKHSVGSLKLDSSNPEVARYIGS</sequence>
<dbReference type="OrthoDB" id="4114825at2759"/>
<proteinExistence type="predicted"/>
<accession>A0A8H3FJA1</accession>
<dbReference type="AlphaFoldDB" id="A0A8H3FJA1"/>
<evidence type="ECO:0000259" key="2">
    <source>
        <dbReference type="Pfam" id="PF26013"/>
    </source>
</evidence>
<dbReference type="InterPro" id="IPR058317">
    <property type="entry name" value="DUF8004"/>
</dbReference>
<comment type="caution">
    <text evidence="3">The sequence shown here is derived from an EMBL/GenBank/DDBJ whole genome shotgun (WGS) entry which is preliminary data.</text>
</comment>
<dbReference type="EMBL" id="CAJPDS010000029">
    <property type="protein sequence ID" value="CAF9921981.1"/>
    <property type="molecule type" value="Genomic_DNA"/>
</dbReference>
<feature type="region of interest" description="Disordered" evidence="1">
    <location>
        <begin position="644"/>
        <end position="695"/>
    </location>
</feature>
<keyword evidence="4" id="KW-1185">Reference proteome</keyword>